<evidence type="ECO:0000256" key="1">
    <source>
        <dbReference type="SAM" id="MobiDB-lite"/>
    </source>
</evidence>
<dbReference type="EMBL" id="JBHTEE010000001">
    <property type="protein sequence ID" value="MFC7600683.1"/>
    <property type="molecule type" value="Genomic_DNA"/>
</dbReference>
<dbReference type="Proteomes" id="UP001596514">
    <property type="component" value="Unassembled WGS sequence"/>
</dbReference>
<evidence type="ECO:0000313" key="3">
    <source>
        <dbReference type="Proteomes" id="UP001596514"/>
    </source>
</evidence>
<feature type="region of interest" description="Disordered" evidence="1">
    <location>
        <begin position="40"/>
        <end position="62"/>
    </location>
</feature>
<name>A0ABW2SWL3_9ACTN</name>
<keyword evidence="3" id="KW-1185">Reference proteome</keyword>
<protein>
    <submittedName>
        <fullName evidence="2">Uncharacterized protein</fullName>
    </submittedName>
</protein>
<accession>A0ABW2SWL3</accession>
<organism evidence="2 3">
    <name type="scientific">Streptosporangium amethystogenes subsp. fukuiense</name>
    <dbReference type="NCBI Taxonomy" id="698418"/>
    <lineage>
        <taxon>Bacteria</taxon>
        <taxon>Bacillati</taxon>
        <taxon>Actinomycetota</taxon>
        <taxon>Actinomycetes</taxon>
        <taxon>Streptosporangiales</taxon>
        <taxon>Streptosporangiaceae</taxon>
        <taxon>Streptosporangium</taxon>
    </lineage>
</organism>
<evidence type="ECO:0000313" key="2">
    <source>
        <dbReference type="EMBL" id="MFC7600683.1"/>
    </source>
</evidence>
<comment type="caution">
    <text evidence="2">The sequence shown here is derived from an EMBL/GenBank/DDBJ whole genome shotgun (WGS) entry which is preliminary data.</text>
</comment>
<reference evidence="3" key="1">
    <citation type="journal article" date="2019" name="Int. J. Syst. Evol. Microbiol.">
        <title>The Global Catalogue of Microorganisms (GCM) 10K type strain sequencing project: providing services to taxonomists for standard genome sequencing and annotation.</title>
        <authorList>
            <consortium name="The Broad Institute Genomics Platform"/>
            <consortium name="The Broad Institute Genome Sequencing Center for Infectious Disease"/>
            <person name="Wu L."/>
            <person name="Ma J."/>
        </authorList>
    </citation>
    <scope>NUCLEOTIDE SEQUENCE [LARGE SCALE GENOMIC DNA]</scope>
    <source>
        <strain evidence="3">JCM 10083</strain>
    </source>
</reference>
<gene>
    <name evidence="2" type="ORF">ACFQVD_11305</name>
</gene>
<dbReference type="RefSeq" id="WP_343978897.1">
    <property type="nucleotide sequence ID" value="NZ_BAAAGK010000173.1"/>
</dbReference>
<sequence length="84" mass="8810">MLHESAKTHAILDEERVVAYGGLGPMMRLAERCGLEEPAAEHVAPAHQDRRQEHAGRGLNVPTSTLSTPLAVLVVTGTGCAAGV</sequence>
<feature type="compositionally biased region" description="Basic and acidic residues" evidence="1">
    <location>
        <begin position="47"/>
        <end position="56"/>
    </location>
</feature>
<proteinExistence type="predicted"/>